<dbReference type="EMBL" id="JACIIZ010000017">
    <property type="protein sequence ID" value="MBB6254364.1"/>
    <property type="molecule type" value="Genomic_DNA"/>
</dbReference>
<keyword evidence="6 7" id="KW-0472">Membrane</keyword>
<protein>
    <submittedName>
        <fullName evidence="9">MFS family permease</fullName>
    </submittedName>
</protein>
<feature type="transmembrane region" description="Helical" evidence="7">
    <location>
        <begin position="28"/>
        <end position="51"/>
    </location>
</feature>
<name>A0A7X0B553_9PROT</name>
<dbReference type="InterPro" id="IPR036259">
    <property type="entry name" value="MFS_trans_sf"/>
</dbReference>
<proteinExistence type="predicted"/>
<dbReference type="CDD" id="cd17473">
    <property type="entry name" value="MFS_arabinose_efflux_permease_like"/>
    <property type="match status" value="1"/>
</dbReference>
<keyword evidence="5 7" id="KW-1133">Transmembrane helix</keyword>
<feature type="transmembrane region" description="Helical" evidence="7">
    <location>
        <begin position="352"/>
        <end position="372"/>
    </location>
</feature>
<feature type="transmembrane region" description="Helical" evidence="7">
    <location>
        <begin position="153"/>
        <end position="176"/>
    </location>
</feature>
<feature type="transmembrane region" description="Helical" evidence="7">
    <location>
        <begin position="293"/>
        <end position="312"/>
    </location>
</feature>
<evidence type="ECO:0000256" key="1">
    <source>
        <dbReference type="ARBA" id="ARBA00004651"/>
    </source>
</evidence>
<comment type="subcellular location">
    <subcellularLocation>
        <location evidence="1">Cell membrane</location>
        <topology evidence="1">Multi-pass membrane protein</topology>
    </subcellularLocation>
</comment>
<reference evidence="9 10" key="1">
    <citation type="submission" date="2020-08" db="EMBL/GenBank/DDBJ databases">
        <title>Genomic Encyclopedia of Type Strains, Phase IV (KMG-IV): sequencing the most valuable type-strain genomes for metagenomic binning, comparative biology and taxonomic classification.</title>
        <authorList>
            <person name="Goeker M."/>
        </authorList>
    </citation>
    <scope>NUCLEOTIDE SEQUENCE [LARGE SCALE GENOMIC DNA]</scope>
    <source>
        <strain evidence="9 10">DSM 22198</strain>
    </source>
</reference>
<feature type="transmembrane region" description="Helical" evidence="7">
    <location>
        <begin position="95"/>
        <end position="113"/>
    </location>
</feature>
<dbReference type="Pfam" id="PF07690">
    <property type="entry name" value="MFS_1"/>
    <property type="match status" value="2"/>
</dbReference>
<feature type="transmembrane region" description="Helical" evidence="7">
    <location>
        <begin position="384"/>
        <end position="405"/>
    </location>
</feature>
<feature type="transmembrane region" description="Helical" evidence="7">
    <location>
        <begin position="266"/>
        <end position="286"/>
    </location>
</feature>
<feature type="transmembrane region" description="Helical" evidence="7">
    <location>
        <begin position="182"/>
        <end position="202"/>
    </location>
</feature>
<dbReference type="PROSITE" id="PS00216">
    <property type="entry name" value="SUGAR_TRANSPORT_1"/>
    <property type="match status" value="1"/>
</dbReference>
<evidence type="ECO:0000256" key="4">
    <source>
        <dbReference type="ARBA" id="ARBA00022692"/>
    </source>
</evidence>
<dbReference type="SUPFAM" id="SSF103473">
    <property type="entry name" value="MFS general substrate transporter"/>
    <property type="match status" value="1"/>
</dbReference>
<evidence type="ECO:0000313" key="10">
    <source>
        <dbReference type="Proteomes" id="UP000539175"/>
    </source>
</evidence>
<dbReference type="InterPro" id="IPR005829">
    <property type="entry name" value="Sugar_transporter_CS"/>
</dbReference>
<evidence type="ECO:0000256" key="5">
    <source>
        <dbReference type="ARBA" id="ARBA00022989"/>
    </source>
</evidence>
<organism evidence="9 10">
    <name type="scientific">Nitrospirillum iridis</name>
    <dbReference type="NCBI Taxonomy" id="765888"/>
    <lineage>
        <taxon>Bacteria</taxon>
        <taxon>Pseudomonadati</taxon>
        <taxon>Pseudomonadota</taxon>
        <taxon>Alphaproteobacteria</taxon>
        <taxon>Rhodospirillales</taxon>
        <taxon>Azospirillaceae</taxon>
        <taxon>Nitrospirillum</taxon>
    </lineage>
</organism>
<evidence type="ECO:0000256" key="2">
    <source>
        <dbReference type="ARBA" id="ARBA00022448"/>
    </source>
</evidence>
<dbReference type="RefSeq" id="WP_211106530.1">
    <property type="nucleotide sequence ID" value="NZ_JACIIZ010000017.1"/>
</dbReference>
<evidence type="ECO:0000256" key="3">
    <source>
        <dbReference type="ARBA" id="ARBA00022475"/>
    </source>
</evidence>
<evidence type="ECO:0000256" key="6">
    <source>
        <dbReference type="ARBA" id="ARBA00023136"/>
    </source>
</evidence>
<feature type="transmembrane region" description="Helical" evidence="7">
    <location>
        <begin position="63"/>
        <end position="83"/>
    </location>
</feature>
<comment type="caution">
    <text evidence="9">The sequence shown here is derived from an EMBL/GenBank/DDBJ whole genome shotgun (WGS) entry which is preliminary data.</text>
</comment>
<feature type="transmembrane region" description="Helical" evidence="7">
    <location>
        <begin position="119"/>
        <end position="141"/>
    </location>
</feature>
<keyword evidence="10" id="KW-1185">Reference proteome</keyword>
<dbReference type="InterPro" id="IPR011701">
    <property type="entry name" value="MFS"/>
</dbReference>
<accession>A0A7X0B553</accession>
<keyword evidence="2" id="KW-0813">Transport</keyword>
<feature type="transmembrane region" description="Helical" evidence="7">
    <location>
        <begin position="223"/>
        <end position="246"/>
    </location>
</feature>
<feature type="domain" description="Major facilitator superfamily (MFS) profile" evidence="8">
    <location>
        <begin position="26"/>
        <end position="408"/>
    </location>
</feature>
<dbReference type="InterPro" id="IPR050171">
    <property type="entry name" value="MFS_Transporters"/>
</dbReference>
<sequence>MADRAIVAPTQGAQRKAGLGKAGLGQGIILVISGFLPILAIISLAPAVPTILDHFHDVANASLLVPVLVSAPGLAIAVLAPFAGLAVDRFGRRPLLVWSTLLYGIAGALPYFLDSLYSVIASRLLLGVTEAAILTIVNTLIADYYDPAGRRKWLVIQGVTGSAMAPAVIAASGLLTELRWNGVFLIYLIALPIFVGMYALIFEPEKSTAADSVSANGGVRAPAFPLQAVALYGAVTLLASTIYYVFIIQGGLVFREVGVDSPSRVGTLISIASIGVPIGTLLFGYLGKRATALQLAGIFALLGVGLTGVGLASDYKVMVALLLLQQMGAGMTVPSLIAWAQGVLPFAHRGRGMGIWASCFFLGQFTSPFFVAGARALTDGTVQAAFVTMGLVALAAGTVALAALLKAKPSPVDATP</sequence>
<evidence type="ECO:0000259" key="8">
    <source>
        <dbReference type="PROSITE" id="PS50850"/>
    </source>
</evidence>
<dbReference type="PANTHER" id="PTHR23517:SF3">
    <property type="entry name" value="INTEGRAL MEMBRANE TRANSPORT PROTEIN"/>
    <property type="match status" value="1"/>
</dbReference>
<dbReference type="PROSITE" id="PS50850">
    <property type="entry name" value="MFS"/>
    <property type="match status" value="1"/>
</dbReference>
<keyword evidence="4 7" id="KW-0812">Transmembrane</keyword>
<dbReference type="AlphaFoldDB" id="A0A7X0B553"/>
<dbReference type="GO" id="GO:0022857">
    <property type="term" value="F:transmembrane transporter activity"/>
    <property type="evidence" value="ECO:0007669"/>
    <property type="project" value="InterPro"/>
</dbReference>
<feature type="transmembrane region" description="Helical" evidence="7">
    <location>
        <begin position="318"/>
        <end position="340"/>
    </location>
</feature>
<evidence type="ECO:0000313" key="9">
    <source>
        <dbReference type="EMBL" id="MBB6254364.1"/>
    </source>
</evidence>
<gene>
    <name evidence="9" type="ORF">FHS74_004953</name>
</gene>
<evidence type="ECO:0000256" key="7">
    <source>
        <dbReference type="SAM" id="Phobius"/>
    </source>
</evidence>
<dbReference type="PANTHER" id="PTHR23517">
    <property type="entry name" value="RESISTANCE PROTEIN MDTM, PUTATIVE-RELATED-RELATED"/>
    <property type="match status" value="1"/>
</dbReference>
<dbReference type="GO" id="GO:0005886">
    <property type="term" value="C:plasma membrane"/>
    <property type="evidence" value="ECO:0007669"/>
    <property type="project" value="UniProtKB-SubCell"/>
</dbReference>
<keyword evidence="3" id="KW-1003">Cell membrane</keyword>
<dbReference type="Gene3D" id="1.20.1250.20">
    <property type="entry name" value="MFS general substrate transporter like domains"/>
    <property type="match status" value="1"/>
</dbReference>
<dbReference type="Proteomes" id="UP000539175">
    <property type="component" value="Unassembled WGS sequence"/>
</dbReference>
<dbReference type="InterPro" id="IPR020846">
    <property type="entry name" value="MFS_dom"/>
</dbReference>